<reference evidence="8" key="1">
    <citation type="submission" date="2013-10" db="EMBL/GenBank/DDBJ databases">
        <authorList>
            <person name="Schartl M."/>
            <person name="Warren W."/>
        </authorList>
    </citation>
    <scope>NUCLEOTIDE SEQUENCE [LARGE SCALE GENOMIC DNA]</scope>
    <source>
        <strain evidence="8">female</strain>
    </source>
</reference>
<dbReference type="InterPro" id="IPR013783">
    <property type="entry name" value="Ig-like_fold"/>
</dbReference>
<dbReference type="SMART" id="SM00409">
    <property type="entry name" value="IG"/>
    <property type="match status" value="6"/>
</dbReference>
<dbReference type="InterPro" id="IPR036179">
    <property type="entry name" value="Ig-like_dom_sf"/>
</dbReference>
<dbReference type="InterPro" id="IPR007110">
    <property type="entry name" value="Ig-like_dom"/>
</dbReference>
<keyword evidence="2" id="KW-1015">Disulfide bond</keyword>
<dbReference type="PANTHER" id="PTHR44337:SF20">
    <property type="entry name" value="CARCINOEMBRYONIC ANTIGEN-RELATED CELL ADHESION MOLECULE 5-RELATED"/>
    <property type="match status" value="1"/>
</dbReference>
<dbReference type="Ensembl" id="ENSPFOT00000028766.1">
    <property type="protein sequence ID" value="ENSPFOP00000029075.1"/>
    <property type="gene ID" value="ENSPFOG00000024263.1"/>
</dbReference>
<dbReference type="InterPro" id="IPR003598">
    <property type="entry name" value="Ig_sub2"/>
</dbReference>
<dbReference type="EMBL" id="AYCK01005442">
    <property type="status" value="NOT_ANNOTATED_CDS"/>
    <property type="molecule type" value="Genomic_DNA"/>
</dbReference>
<dbReference type="AlphaFoldDB" id="A0A096MCD4"/>
<reference evidence="7" key="3">
    <citation type="submission" date="2025-09" db="UniProtKB">
        <authorList>
            <consortium name="Ensembl"/>
        </authorList>
    </citation>
    <scope>IDENTIFICATION</scope>
</reference>
<evidence type="ECO:0000256" key="5">
    <source>
        <dbReference type="SAM" id="Phobius"/>
    </source>
</evidence>
<dbReference type="SUPFAM" id="SSF48726">
    <property type="entry name" value="Immunoglobulin"/>
    <property type="match status" value="6"/>
</dbReference>
<dbReference type="InterPro" id="IPR052598">
    <property type="entry name" value="IgSF_CEA-related"/>
</dbReference>
<dbReference type="Pfam" id="PF13895">
    <property type="entry name" value="Ig_2"/>
    <property type="match status" value="1"/>
</dbReference>
<proteinExistence type="predicted"/>
<evidence type="ECO:0000259" key="6">
    <source>
        <dbReference type="PROSITE" id="PS50835"/>
    </source>
</evidence>
<keyword evidence="5" id="KW-0812">Transmembrane</keyword>
<feature type="domain" description="Ig-like" evidence="6">
    <location>
        <begin position="361"/>
        <end position="448"/>
    </location>
</feature>
<keyword evidence="8" id="KW-1185">Reference proteome</keyword>
<evidence type="ECO:0000313" key="8">
    <source>
        <dbReference type="Proteomes" id="UP000028760"/>
    </source>
</evidence>
<evidence type="ECO:0000256" key="4">
    <source>
        <dbReference type="ARBA" id="ARBA00023319"/>
    </source>
</evidence>
<dbReference type="PROSITE" id="PS50835">
    <property type="entry name" value="IG_LIKE"/>
    <property type="match status" value="6"/>
</dbReference>
<evidence type="ECO:0000256" key="3">
    <source>
        <dbReference type="ARBA" id="ARBA00023180"/>
    </source>
</evidence>
<evidence type="ECO:0000256" key="2">
    <source>
        <dbReference type="ARBA" id="ARBA00023157"/>
    </source>
</evidence>
<feature type="domain" description="Ig-like" evidence="6">
    <location>
        <begin position="179"/>
        <end position="264"/>
    </location>
</feature>
<feature type="domain" description="Ig-like" evidence="6">
    <location>
        <begin position="453"/>
        <end position="530"/>
    </location>
</feature>
<dbReference type="eggNOG" id="ENOG502RXPD">
    <property type="taxonomic scope" value="Eukaryota"/>
</dbReference>
<feature type="transmembrane region" description="Helical" evidence="5">
    <location>
        <begin position="542"/>
        <end position="561"/>
    </location>
</feature>
<sequence length="562" mass="61009">VTPQTADLVEFNSSISLSCSSSGPSLSFLWMNSSSEVTTSDRVQITDGGSKLTIINVTRYDNGPYRCHVYNPVSNDSSDPVDLFISYGPENIQVDVSPSKHHYEEGSDIRLICSVESRPSAEYQWFLDGAVLPGTGPELRLVNIHSSQSGNYSCQAFNSKTLRYQTSQPSTVSVLELVSNVEVTAHSPDFVEFNSSVRLSCSSSGSFPSFLWLNSSFEVTTSDRIQISDGGSKLTIINVTRYDNGPYSCHVSNPVSNASSDPVTFLINYGPENLQLNISPPQEHHGEGSEVTLNCAAESRPVAEYLWFLNGDQLPDEGPELRLTDIQMNQRGNYSCQAFNSKTLRYQTSQDSAVSVLARISNVVVVSSSTDLVEFNSSVTLSCSSSGFSPSFSWMNGSSAVTDGDRFQLSNGNSTLKMFNVTRSDQGLLRCQSSNYFSSDSSDPVNLNINYGPENIILTISPNQEHYEEGADVVLSCLANSKPDATFVWFLNENLVADSGSQFNLINMEGNYSCRAFNEKTLRYIKSQISTVSVSGSSSSSGLSAGVIAAIVVVCLVFIAGL</sequence>
<feature type="domain" description="Ig-like" evidence="6">
    <location>
        <begin position="89"/>
        <end position="173"/>
    </location>
</feature>
<keyword evidence="3" id="KW-0325">Glycoprotein</keyword>
<keyword evidence="1" id="KW-0732">Signal</keyword>
<protein>
    <recommendedName>
        <fullName evidence="6">Ig-like domain-containing protein</fullName>
    </recommendedName>
</protein>
<dbReference type="PANTHER" id="PTHR44337">
    <property type="entry name" value="CARCINOEMBRYONIC ANTIGEN-RELATED CELL ADHESION MOLECULE 8"/>
    <property type="match status" value="1"/>
</dbReference>
<dbReference type="STRING" id="48698.ENSPFOP00000029075"/>
<dbReference type="SMART" id="SM00408">
    <property type="entry name" value="IGc2"/>
    <property type="match status" value="6"/>
</dbReference>
<feature type="domain" description="Ig-like" evidence="6">
    <location>
        <begin position="1"/>
        <end position="86"/>
    </location>
</feature>
<dbReference type="Pfam" id="PF13927">
    <property type="entry name" value="Ig_3"/>
    <property type="match status" value="5"/>
</dbReference>
<dbReference type="Gene3D" id="2.60.40.10">
    <property type="entry name" value="Immunoglobulins"/>
    <property type="match status" value="6"/>
</dbReference>
<organism evidence="7 8">
    <name type="scientific">Poecilia formosa</name>
    <name type="common">Amazon molly</name>
    <name type="synonym">Limia formosa</name>
    <dbReference type="NCBI Taxonomy" id="48698"/>
    <lineage>
        <taxon>Eukaryota</taxon>
        <taxon>Metazoa</taxon>
        <taxon>Chordata</taxon>
        <taxon>Craniata</taxon>
        <taxon>Vertebrata</taxon>
        <taxon>Euteleostomi</taxon>
        <taxon>Actinopterygii</taxon>
        <taxon>Neopterygii</taxon>
        <taxon>Teleostei</taxon>
        <taxon>Neoteleostei</taxon>
        <taxon>Acanthomorphata</taxon>
        <taxon>Ovalentaria</taxon>
        <taxon>Atherinomorphae</taxon>
        <taxon>Cyprinodontiformes</taxon>
        <taxon>Poeciliidae</taxon>
        <taxon>Poeciliinae</taxon>
        <taxon>Poecilia</taxon>
    </lineage>
</organism>
<dbReference type="Proteomes" id="UP000028760">
    <property type="component" value="Unassembled WGS sequence"/>
</dbReference>
<accession>A0A096MCD4</accession>
<dbReference type="OMA" id="TRYDNGP"/>
<evidence type="ECO:0000256" key="1">
    <source>
        <dbReference type="ARBA" id="ARBA00022729"/>
    </source>
</evidence>
<dbReference type="InterPro" id="IPR003599">
    <property type="entry name" value="Ig_sub"/>
</dbReference>
<reference evidence="7" key="2">
    <citation type="submission" date="2025-08" db="UniProtKB">
        <authorList>
            <consortium name="Ensembl"/>
        </authorList>
    </citation>
    <scope>IDENTIFICATION</scope>
</reference>
<keyword evidence="5" id="KW-1133">Transmembrane helix</keyword>
<evidence type="ECO:0000313" key="7">
    <source>
        <dbReference type="Ensembl" id="ENSPFOP00000029075.1"/>
    </source>
</evidence>
<dbReference type="GeneTree" id="ENSGT01100000263479"/>
<name>A0A096MCD4_POEFO</name>
<feature type="domain" description="Ig-like" evidence="6">
    <location>
        <begin position="271"/>
        <end position="355"/>
    </location>
</feature>
<keyword evidence="5" id="KW-0472">Membrane</keyword>
<keyword evidence="4" id="KW-0393">Immunoglobulin domain</keyword>